<protein>
    <submittedName>
        <fullName evidence="1">Uncharacterized protein</fullName>
    </submittedName>
</protein>
<name>A0A0B6AH59_PRIM2</name>
<gene>
    <name evidence="1" type="ORF">BG04_994</name>
</gene>
<accession>A0A0B6AH59</accession>
<dbReference type="KEGG" id="bmeg:BG04_994"/>
<sequence length="80" mass="9824">MHQKQLEDIFDFYGLSEVYRGKFEDVEHHWLFKDAEPTILEDFFNSHDCEDLECCTLEEFCFLFMNFQSIHAQIPHVYYY</sequence>
<dbReference type="EMBL" id="CP009920">
    <property type="protein sequence ID" value="AJI20367.1"/>
    <property type="molecule type" value="Genomic_DNA"/>
</dbReference>
<dbReference type="RefSeq" id="WP_016765337.1">
    <property type="nucleotide sequence ID" value="NZ_BCVB01000001.1"/>
</dbReference>
<dbReference type="GeneID" id="93644470"/>
<dbReference type="HOGENOM" id="CLU_2582398_0_0_9"/>
<evidence type="ECO:0000313" key="1">
    <source>
        <dbReference type="EMBL" id="AJI20367.1"/>
    </source>
</evidence>
<dbReference type="Proteomes" id="UP000031829">
    <property type="component" value="Chromosome"/>
</dbReference>
<evidence type="ECO:0000313" key="2">
    <source>
        <dbReference type="Proteomes" id="UP000031829"/>
    </source>
</evidence>
<organism evidence="1 2">
    <name type="scientific">Priestia megaterium (strain ATCC 14581 / DSM 32 / CCUG 1817 / JCM 2506 / NBRC 15308 / NCIMB 9376 / NCTC 10342 / NRRL B-14308 / VKM B-512 / Ford 19)</name>
    <name type="common">Bacillus megaterium</name>
    <dbReference type="NCBI Taxonomy" id="1348623"/>
    <lineage>
        <taxon>Bacteria</taxon>
        <taxon>Bacillati</taxon>
        <taxon>Bacillota</taxon>
        <taxon>Bacilli</taxon>
        <taxon>Bacillales</taxon>
        <taxon>Bacillaceae</taxon>
        <taxon>Priestia</taxon>
    </lineage>
</organism>
<proteinExistence type="predicted"/>
<reference evidence="1 2" key="1">
    <citation type="journal article" date="2015" name="Genome Announc.">
        <title>Complete genome sequences for 35 biothreat assay-relevant bacillus species.</title>
        <authorList>
            <person name="Johnson S.L."/>
            <person name="Daligault H.E."/>
            <person name="Davenport K.W."/>
            <person name="Jaissle J."/>
            <person name="Frey K.G."/>
            <person name="Ladner J.T."/>
            <person name="Broomall S.M."/>
            <person name="Bishop-Lilly K.A."/>
            <person name="Bruce D.C."/>
            <person name="Gibbons H.S."/>
            <person name="Coyne S.R."/>
            <person name="Lo C.C."/>
            <person name="Meincke L."/>
            <person name="Munk A.C."/>
            <person name="Koroleva G.I."/>
            <person name="Rosenzweig C.N."/>
            <person name="Palacios G.F."/>
            <person name="Redden C.L."/>
            <person name="Minogue T.D."/>
            <person name="Chain P.S."/>
        </authorList>
    </citation>
    <scope>NUCLEOTIDE SEQUENCE [LARGE SCALE GENOMIC DNA]</scope>
    <source>
        <strain evidence="2">ATCC 14581 / DSM 32 / JCM 2506 / NBRC 15308 / NCIMB 9376 / NCTC 10342 / NRRL B-14308 / VKM B-512</strain>
    </source>
</reference>
<dbReference type="AlphaFoldDB" id="A0A0B6AH59"/>